<dbReference type="Pfam" id="PF17336">
    <property type="entry name" value="DUF5368"/>
    <property type="match status" value="1"/>
</dbReference>
<protein>
    <submittedName>
        <fullName evidence="2">Uncharacterized protein</fullName>
    </submittedName>
</protein>
<dbReference type="STRING" id="69279.BG36_04550"/>
<comment type="caution">
    <text evidence="2">The sequence shown here is derived from an EMBL/GenBank/DDBJ whole genome shotgun (WGS) entry which is preliminary data.</text>
</comment>
<keyword evidence="1" id="KW-0812">Transmembrane</keyword>
<dbReference type="InterPro" id="IPR035308">
    <property type="entry name" value="DUF5368"/>
</dbReference>
<name>A0A011T8N4_9HYPH</name>
<evidence type="ECO:0000313" key="2">
    <source>
        <dbReference type="EMBL" id="EXL07924.1"/>
    </source>
</evidence>
<dbReference type="RefSeq" id="WP_035026718.1">
    <property type="nucleotide sequence ID" value="NZ_KK073887.1"/>
</dbReference>
<dbReference type="PATRIC" id="fig|69279.3.peg.2302"/>
<evidence type="ECO:0000256" key="1">
    <source>
        <dbReference type="SAM" id="Phobius"/>
    </source>
</evidence>
<sequence>MDNFNPFTMFAILQESLGLWLWGLLLIALVLIIGVVSGAMKLRFARRSLKRPVLAAVLAGSVATAIFFMLVPSWTMATHGALNGPVDYLAAILIACIPGGGITAMVFSMASWRCARRTTGVCDKSMA</sequence>
<dbReference type="HOGENOM" id="CLU_1988005_0_0_5"/>
<feature type="transmembrane region" description="Helical" evidence="1">
    <location>
        <begin position="52"/>
        <end position="76"/>
    </location>
</feature>
<dbReference type="eggNOG" id="ENOG502ZX62">
    <property type="taxonomic scope" value="Bacteria"/>
</dbReference>
<feature type="transmembrane region" description="Helical" evidence="1">
    <location>
        <begin position="20"/>
        <end position="40"/>
    </location>
</feature>
<accession>A0A011T8N4</accession>
<organism evidence="2 3">
    <name type="scientific">Aquamicrobium defluvii</name>
    <dbReference type="NCBI Taxonomy" id="69279"/>
    <lineage>
        <taxon>Bacteria</taxon>
        <taxon>Pseudomonadati</taxon>
        <taxon>Pseudomonadota</taxon>
        <taxon>Alphaproteobacteria</taxon>
        <taxon>Hyphomicrobiales</taxon>
        <taxon>Phyllobacteriaceae</taxon>
        <taxon>Aquamicrobium</taxon>
    </lineage>
</organism>
<reference evidence="2 3" key="1">
    <citation type="submission" date="2014-02" db="EMBL/GenBank/DDBJ databases">
        <title>Aquamicrobium defluvii Genome sequencing.</title>
        <authorList>
            <person name="Wang X."/>
        </authorList>
    </citation>
    <scope>NUCLEOTIDE SEQUENCE [LARGE SCALE GENOMIC DNA]</scope>
    <source>
        <strain evidence="2 3">W13Z1</strain>
    </source>
</reference>
<evidence type="ECO:0000313" key="3">
    <source>
        <dbReference type="Proteomes" id="UP000019849"/>
    </source>
</evidence>
<proteinExistence type="predicted"/>
<dbReference type="EMBL" id="JENY01000014">
    <property type="protein sequence ID" value="EXL07924.1"/>
    <property type="molecule type" value="Genomic_DNA"/>
</dbReference>
<gene>
    <name evidence="2" type="ORF">BG36_04550</name>
</gene>
<keyword evidence="1" id="KW-1133">Transmembrane helix</keyword>
<feature type="transmembrane region" description="Helical" evidence="1">
    <location>
        <begin position="88"/>
        <end position="107"/>
    </location>
</feature>
<dbReference type="AlphaFoldDB" id="A0A011T8N4"/>
<keyword evidence="1" id="KW-0472">Membrane</keyword>
<dbReference type="Proteomes" id="UP000019849">
    <property type="component" value="Unassembled WGS sequence"/>
</dbReference>